<sequence>MAAAKRSNKAKKPVTKVTDARVRKGKVKPSDLKDLKKLGHIASLLEPLHAIGVARDKAGNRSLHMDQYCLLVLMWIFNPVIDSMRGMQQASELDVVRKRLGVGRASLGSLSESVTVFDPEPLAAIAAELGDKLPDRTPEKFHHINKKITAVDGSVFKVLAQVGQLAWVPTGGGKSSCGYRLHAQFEVFKGIPNRIDLTGSKPKGDADERVVLEKTVEPDRCYLVDRGYQKYTLWNVINAKDSQYVCRLFDSAKWEVKSENELSDEAKAKNIVSDQIVRFGTENSRTPPPDHVTRVVVVKVKPHDSRKAKNAQCGPSSDGYLRIVTNNLEVPAEIIAALYELRWTIELYFRIIKQLLGCRHLLSHNPAGATIQMYMAIIACIMIMAISGKQPTKRTFEMITFYFLGWASLDELEAHIKKLQPSAD</sequence>
<dbReference type="InterPro" id="IPR047952">
    <property type="entry name" value="Transpos_IS4"/>
</dbReference>
<keyword evidence="3" id="KW-0238">DNA-binding</keyword>
<dbReference type="PANTHER" id="PTHR33258:SF1">
    <property type="entry name" value="TRANSPOSASE INSL FOR INSERTION SEQUENCE ELEMENT IS186A-RELATED"/>
    <property type="match status" value="1"/>
</dbReference>
<dbReference type="GO" id="GO:0004803">
    <property type="term" value="F:transposase activity"/>
    <property type="evidence" value="ECO:0007669"/>
    <property type="project" value="InterPro"/>
</dbReference>
<keyword evidence="6" id="KW-0472">Membrane</keyword>
<evidence type="ECO:0000256" key="2">
    <source>
        <dbReference type="ARBA" id="ARBA00022578"/>
    </source>
</evidence>
<keyword evidence="6" id="KW-0812">Transmembrane</keyword>
<comment type="caution">
    <text evidence="8">The sequence shown here is derived from an EMBL/GenBank/DDBJ whole genome shotgun (WGS) entry which is preliminary data.</text>
</comment>
<dbReference type="GO" id="GO:0003677">
    <property type="term" value="F:DNA binding"/>
    <property type="evidence" value="ECO:0007669"/>
    <property type="project" value="UniProtKB-KW"/>
</dbReference>
<keyword evidence="4" id="KW-0233">DNA recombination</keyword>
<evidence type="ECO:0000256" key="6">
    <source>
        <dbReference type="SAM" id="Phobius"/>
    </source>
</evidence>
<evidence type="ECO:0000313" key="9">
    <source>
        <dbReference type="Proteomes" id="UP000011529"/>
    </source>
</evidence>
<dbReference type="NCBIfam" id="NF033592">
    <property type="entry name" value="transpos_IS4_1"/>
    <property type="match status" value="1"/>
</dbReference>
<organism evidence="8 9">
    <name type="scientific">Rhodopirellula europaea 6C</name>
    <dbReference type="NCBI Taxonomy" id="1263867"/>
    <lineage>
        <taxon>Bacteria</taxon>
        <taxon>Pseudomonadati</taxon>
        <taxon>Planctomycetota</taxon>
        <taxon>Planctomycetia</taxon>
        <taxon>Pirellulales</taxon>
        <taxon>Pirellulaceae</taxon>
        <taxon>Rhodopirellula</taxon>
    </lineage>
</organism>
<dbReference type="Proteomes" id="UP000011529">
    <property type="component" value="Unassembled WGS sequence"/>
</dbReference>
<evidence type="ECO:0000256" key="5">
    <source>
        <dbReference type="SAM" id="MobiDB-lite"/>
    </source>
</evidence>
<dbReference type="Pfam" id="PF01609">
    <property type="entry name" value="DDE_Tnp_1"/>
    <property type="match status" value="1"/>
</dbReference>
<keyword evidence="6" id="KW-1133">Transmembrane helix</keyword>
<reference evidence="8" key="1">
    <citation type="submission" date="2012-11" db="EMBL/GenBank/DDBJ databases">
        <title>Permanent draft genomes of Rhodopirellula europaea strain SH398 and 6C.</title>
        <authorList>
            <person name="Richter M."/>
            <person name="Richter-Heitmann T."/>
            <person name="Frank C."/>
            <person name="Harder J."/>
            <person name="Glockner F.O."/>
        </authorList>
    </citation>
    <scope>NUCLEOTIDE SEQUENCE</scope>
    <source>
        <strain evidence="8">6C</strain>
    </source>
</reference>
<dbReference type="GO" id="GO:0006313">
    <property type="term" value="P:DNA transposition"/>
    <property type="evidence" value="ECO:0007669"/>
    <property type="project" value="InterPro"/>
</dbReference>
<dbReference type="Gene3D" id="3.90.350.10">
    <property type="entry name" value="Transposase Inhibitor Protein From Tn5, Chain A, domain 1"/>
    <property type="match status" value="1"/>
</dbReference>
<gene>
    <name evidence="8" type="ORF">RE6C_03532</name>
</gene>
<evidence type="ECO:0000256" key="1">
    <source>
        <dbReference type="ARBA" id="ARBA00010075"/>
    </source>
</evidence>
<feature type="compositionally biased region" description="Basic residues" evidence="5">
    <location>
        <begin position="1"/>
        <end position="14"/>
    </location>
</feature>
<feature type="transmembrane region" description="Helical" evidence="6">
    <location>
        <begin position="371"/>
        <end position="388"/>
    </location>
</feature>
<name>M2ASN7_9BACT</name>
<evidence type="ECO:0000313" key="8">
    <source>
        <dbReference type="EMBL" id="EMB15737.1"/>
    </source>
</evidence>
<dbReference type="InterPro" id="IPR002559">
    <property type="entry name" value="Transposase_11"/>
</dbReference>
<protein>
    <submittedName>
        <fullName evidence="8">Protein containing Transposase, IS4-like domain protein</fullName>
    </submittedName>
</protein>
<dbReference type="InterPro" id="IPR012337">
    <property type="entry name" value="RNaseH-like_sf"/>
</dbReference>
<accession>M2ASN7</accession>
<dbReference type="AlphaFoldDB" id="M2ASN7"/>
<keyword evidence="2" id="KW-0815">Transposition</keyword>
<dbReference type="EMBL" id="ANMO01000160">
    <property type="protein sequence ID" value="EMB15737.1"/>
    <property type="molecule type" value="Genomic_DNA"/>
</dbReference>
<dbReference type="SUPFAM" id="SSF53098">
    <property type="entry name" value="Ribonuclease H-like"/>
    <property type="match status" value="1"/>
</dbReference>
<dbReference type="PANTHER" id="PTHR33258">
    <property type="entry name" value="TRANSPOSASE INSL FOR INSERTION SEQUENCE ELEMENT IS186A-RELATED"/>
    <property type="match status" value="1"/>
</dbReference>
<proteinExistence type="inferred from homology"/>
<evidence type="ECO:0000256" key="4">
    <source>
        <dbReference type="ARBA" id="ARBA00023172"/>
    </source>
</evidence>
<dbReference type="PATRIC" id="fig|1263867.3.peg.3780"/>
<feature type="region of interest" description="Disordered" evidence="5">
    <location>
        <begin position="1"/>
        <end position="25"/>
    </location>
</feature>
<reference evidence="8" key="2">
    <citation type="journal article" date="2013" name="Mar. Genomics">
        <title>Expression of sulfatases in Rhodopirellula baltica and the diversity of sulfatases in the genus Rhodopirellula.</title>
        <authorList>
            <person name="Wegner C.E."/>
            <person name="Richter-Heitmann T."/>
            <person name="Klindworth A."/>
            <person name="Klockow C."/>
            <person name="Richter M."/>
            <person name="Achstetter T."/>
            <person name="Glockner F.O."/>
            <person name="Harder J."/>
        </authorList>
    </citation>
    <scope>NUCLEOTIDE SEQUENCE [LARGE SCALE GENOMIC DNA]</scope>
    <source>
        <strain evidence="8">6C</strain>
    </source>
</reference>
<keyword evidence="9" id="KW-1185">Reference proteome</keyword>
<evidence type="ECO:0000256" key="3">
    <source>
        <dbReference type="ARBA" id="ARBA00023125"/>
    </source>
</evidence>
<feature type="domain" description="Transposase IS4-like" evidence="7">
    <location>
        <begin position="146"/>
        <end position="379"/>
    </location>
</feature>
<comment type="similarity">
    <text evidence="1">Belongs to the transposase 11 family.</text>
</comment>
<evidence type="ECO:0000259" key="7">
    <source>
        <dbReference type="Pfam" id="PF01609"/>
    </source>
</evidence>